<dbReference type="SMART" id="SM00382">
    <property type="entry name" value="AAA"/>
    <property type="match status" value="1"/>
</dbReference>
<evidence type="ECO:0000256" key="4">
    <source>
        <dbReference type="PROSITE-ProRule" id="PRU01213"/>
    </source>
</evidence>
<dbReference type="InterPro" id="IPR004606">
    <property type="entry name" value="Mop_domain"/>
</dbReference>
<keyword evidence="4" id="KW-0500">Molybdenum</keyword>
<accession>A0ABV4P5N1</accession>
<dbReference type="SUPFAM" id="SSF52540">
    <property type="entry name" value="P-loop containing nucleoside triphosphate hydrolases"/>
    <property type="match status" value="1"/>
</dbReference>
<evidence type="ECO:0000259" key="5">
    <source>
        <dbReference type="PROSITE" id="PS50893"/>
    </source>
</evidence>
<dbReference type="EMBL" id="JBGMEK010000078">
    <property type="protein sequence ID" value="MFA0813223.1"/>
    <property type="molecule type" value="Genomic_DNA"/>
</dbReference>
<evidence type="ECO:0000313" key="8">
    <source>
        <dbReference type="Proteomes" id="UP001569428"/>
    </source>
</evidence>
<dbReference type="Proteomes" id="UP001569428">
    <property type="component" value="Unassembled WGS sequence"/>
</dbReference>
<dbReference type="SUPFAM" id="SSF50331">
    <property type="entry name" value="MOP-like"/>
    <property type="match status" value="1"/>
</dbReference>
<protein>
    <submittedName>
        <fullName evidence="7">ATP-binding cassette domain-containing protein</fullName>
    </submittedName>
</protein>
<dbReference type="PANTHER" id="PTHR43514">
    <property type="entry name" value="ABC TRANSPORTER I FAMILY MEMBER 10"/>
    <property type="match status" value="1"/>
</dbReference>
<dbReference type="Gene3D" id="3.40.50.300">
    <property type="entry name" value="P-loop containing nucleotide triphosphate hydrolases"/>
    <property type="match status" value="1"/>
</dbReference>
<organism evidence="7 8">
    <name type="scientific">Microbulbifer epialgicus</name>
    <dbReference type="NCBI Taxonomy" id="393907"/>
    <lineage>
        <taxon>Bacteria</taxon>
        <taxon>Pseudomonadati</taxon>
        <taxon>Pseudomonadota</taxon>
        <taxon>Gammaproteobacteria</taxon>
        <taxon>Cellvibrionales</taxon>
        <taxon>Microbulbiferaceae</taxon>
        <taxon>Microbulbifer</taxon>
    </lineage>
</organism>
<dbReference type="InterPro" id="IPR008995">
    <property type="entry name" value="Mo/tungstate-bd_C_term_dom"/>
</dbReference>
<dbReference type="RefSeq" id="WP_371841004.1">
    <property type="nucleotide sequence ID" value="NZ_JBGMEK010000078.1"/>
</dbReference>
<evidence type="ECO:0000256" key="2">
    <source>
        <dbReference type="ARBA" id="ARBA00022741"/>
    </source>
</evidence>
<keyword evidence="8" id="KW-1185">Reference proteome</keyword>
<dbReference type="InterPro" id="IPR017871">
    <property type="entry name" value="ABC_transporter-like_CS"/>
</dbReference>
<reference evidence="7 8" key="1">
    <citation type="submission" date="2024-08" db="EMBL/GenBank/DDBJ databases">
        <authorList>
            <person name="Ishaq N."/>
        </authorList>
    </citation>
    <scope>NUCLEOTIDE SEQUENCE [LARGE SCALE GENOMIC DNA]</scope>
    <source>
        <strain evidence="7 8">DSM 18651</strain>
    </source>
</reference>
<dbReference type="PANTHER" id="PTHR43514:SF4">
    <property type="entry name" value="ABC TRANSPORTER I FAMILY MEMBER 10"/>
    <property type="match status" value="1"/>
</dbReference>
<dbReference type="InterPro" id="IPR050334">
    <property type="entry name" value="Molybdenum_import_ModC"/>
</dbReference>
<evidence type="ECO:0000256" key="1">
    <source>
        <dbReference type="ARBA" id="ARBA00022448"/>
    </source>
</evidence>
<dbReference type="Gene3D" id="2.40.50.100">
    <property type="match status" value="1"/>
</dbReference>
<dbReference type="InterPro" id="IPR003593">
    <property type="entry name" value="AAA+_ATPase"/>
</dbReference>
<sequence length="373" mass="40681">MMDITLPLFGDSVGTTDTSGLSVDGLVSTLNAATPWQLNLPARGVFGLTGPSGGGKSTLLSALAGQRHCHGNISFAGTVWQRGRRALATYKRALSLGFQDSRLFTGQSVSDNLSLAQRYSRRPLPREERDELLRAFGITPLLHQPVELLSGGEAQRVALLRQLFHNAPLQLFDEPLSAVGRTQVIRYLLPTLRDFWARHPALVIWTSHDFGEIQLLAQRCLWMNCADLSEPLSLAEVARFLDGDGMGETCYSRIEAGVESLRDGLLTLDLGGVPIYADRVTGHYRKGDSAAFLLEAGDISLSVEKPGLSSILNCLPVTLIGKSNLADGRIRLQLTAAEQVFYADISRLSCERLQLREGRSYFAQFKAGNLAGL</sequence>
<gene>
    <name evidence="7" type="ORF">ACCI49_20175</name>
</gene>
<evidence type="ECO:0000259" key="6">
    <source>
        <dbReference type="PROSITE" id="PS51866"/>
    </source>
</evidence>
<feature type="domain" description="ABC transporter" evidence="5">
    <location>
        <begin position="13"/>
        <end position="250"/>
    </location>
</feature>
<dbReference type="Pfam" id="PF00005">
    <property type="entry name" value="ABC_tran"/>
    <property type="match status" value="1"/>
</dbReference>
<name>A0ABV4P5N1_9GAMM</name>
<dbReference type="InterPro" id="IPR027417">
    <property type="entry name" value="P-loop_NTPase"/>
</dbReference>
<feature type="domain" description="Mop" evidence="6">
    <location>
        <begin position="308"/>
        <end position="373"/>
    </location>
</feature>
<keyword evidence="3 7" id="KW-0067">ATP-binding</keyword>
<proteinExistence type="predicted"/>
<dbReference type="GO" id="GO:0005524">
    <property type="term" value="F:ATP binding"/>
    <property type="evidence" value="ECO:0007669"/>
    <property type="project" value="UniProtKB-KW"/>
</dbReference>
<evidence type="ECO:0000313" key="7">
    <source>
        <dbReference type="EMBL" id="MFA0813223.1"/>
    </source>
</evidence>
<comment type="caution">
    <text evidence="7">The sequence shown here is derived from an EMBL/GenBank/DDBJ whole genome shotgun (WGS) entry which is preliminary data.</text>
</comment>
<dbReference type="PROSITE" id="PS00211">
    <property type="entry name" value="ABC_TRANSPORTER_1"/>
    <property type="match status" value="1"/>
</dbReference>
<keyword evidence="2" id="KW-0547">Nucleotide-binding</keyword>
<dbReference type="PROSITE" id="PS50893">
    <property type="entry name" value="ABC_TRANSPORTER_2"/>
    <property type="match status" value="1"/>
</dbReference>
<dbReference type="PROSITE" id="PS51866">
    <property type="entry name" value="MOP"/>
    <property type="match status" value="1"/>
</dbReference>
<keyword evidence="1" id="KW-0813">Transport</keyword>
<dbReference type="InterPro" id="IPR003439">
    <property type="entry name" value="ABC_transporter-like_ATP-bd"/>
</dbReference>
<evidence type="ECO:0000256" key="3">
    <source>
        <dbReference type="ARBA" id="ARBA00022840"/>
    </source>
</evidence>